<dbReference type="EMBL" id="LAZR01066941">
    <property type="protein sequence ID" value="KKK52596.1"/>
    <property type="molecule type" value="Genomic_DNA"/>
</dbReference>
<name>A0A0F8YX61_9ZZZZ</name>
<organism evidence="1">
    <name type="scientific">marine sediment metagenome</name>
    <dbReference type="NCBI Taxonomy" id="412755"/>
    <lineage>
        <taxon>unclassified sequences</taxon>
        <taxon>metagenomes</taxon>
        <taxon>ecological metagenomes</taxon>
    </lineage>
</organism>
<evidence type="ECO:0000313" key="1">
    <source>
        <dbReference type="EMBL" id="KKK52596.1"/>
    </source>
</evidence>
<comment type="caution">
    <text evidence="1">The sequence shown here is derived from an EMBL/GenBank/DDBJ whole genome shotgun (WGS) entry which is preliminary data.</text>
</comment>
<gene>
    <name evidence="1" type="ORF">LCGC14_3103320</name>
</gene>
<sequence length="48" mass="5417">MKQESVEERPTLRVEIGGVTTTYSDECLTCLMGLEEPFIFWEAYGEGA</sequence>
<proteinExistence type="predicted"/>
<protein>
    <submittedName>
        <fullName evidence="1">Uncharacterized protein</fullName>
    </submittedName>
</protein>
<dbReference type="AlphaFoldDB" id="A0A0F8YX61"/>
<reference evidence="1" key="1">
    <citation type="journal article" date="2015" name="Nature">
        <title>Complex archaea that bridge the gap between prokaryotes and eukaryotes.</title>
        <authorList>
            <person name="Spang A."/>
            <person name="Saw J.H."/>
            <person name="Jorgensen S.L."/>
            <person name="Zaremba-Niedzwiedzka K."/>
            <person name="Martijn J."/>
            <person name="Lind A.E."/>
            <person name="van Eijk R."/>
            <person name="Schleper C."/>
            <person name="Guy L."/>
            <person name="Ettema T.J."/>
        </authorList>
    </citation>
    <scope>NUCLEOTIDE SEQUENCE</scope>
</reference>
<accession>A0A0F8YX61</accession>